<dbReference type="AlphaFoldDB" id="A0A6G9XR69"/>
<sequence>MATAVVSPRFGLHVQYRRSPAAVDSRVRLLIAQAVGTPVVPVSIVDEPAGLSAAERTNDQINFNERRIPR</sequence>
<organism evidence="1 2">
    <name type="scientific">Nocardia brasiliensis</name>
    <dbReference type="NCBI Taxonomy" id="37326"/>
    <lineage>
        <taxon>Bacteria</taxon>
        <taxon>Bacillati</taxon>
        <taxon>Actinomycetota</taxon>
        <taxon>Actinomycetes</taxon>
        <taxon>Mycobacteriales</taxon>
        <taxon>Nocardiaceae</taxon>
        <taxon>Nocardia</taxon>
    </lineage>
</organism>
<dbReference type="Proteomes" id="UP000501705">
    <property type="component" value="Chromosome"/>
</dbReference>
<gene>
    <name evidence="1" type="ORF">F5X71_14725</name>
</gene>
<evidence type="ECO:0000313" key="1">
    <source>
        <dbReference type="EMBL" id="QIS03408.1"/>
    </source>
</evidence>
<dbReference type="RefSeq" id="WP_167462476.1">
    <property type="nucleotide sequence ID" value="NZ_CP046171.1"/>
</dbReference>
<protein>
    <submittedName>
        <fullName evidence="1">Uncharacterized protein</fullName>
    </submittedName>
</protein>
<reference evidence="1 2" key="1">
    <citation type="journal article" date="2019" name="ACS Chem. Biol.">
        <title>Identification and Mobilization of a Cryptic Antibiotic Biosynthesis Gene Locus from a Human-Pathogenic Nocardia Isolate.</title>
        <authorList>
            <person name="Herisse M."/>
            <person name="Ishida K."/>
            <person name="Porter J.L."/>
            <person name="Howden B."/>
            <person name="Hertweck C."/>
            <person name="Stinear T.P."/>
            <person name="Pidot S.J."/>
        </authorList>
    </citation>
    <scope>NUCLEOTIDE SEQUENCE [LARGE SCALE GENOMIC DNA]</scope>
    <source>
        <strain evidence="1 2">AUSMDU00024985</strain>
    </source>
</reference>
<evidence type="ECO:0000313" key="2">
    <source>
        <dbReference type="Proteomes" id="UP000501705"/>
    </source>
</evidence>
<name>A0A6G9XR69_NOCBR</name>
<dbReference type="EMBL" id="CP046171">
    <property type="protein sequence ID" value="QIS03408.1"/>
    <property type="molecule type" value="Genomic_DNA"/>
</dbReference>
<accession>A0A6G9XR69</accession>
<proteinExistence type="predicted"/>